<reference evidence="1 2" key="1">
    <citation type="submission" date="2011-06" db="EMBL/GenBank/DDBJ databases">
        <title>The Genome Sequence of Fusarium oxysporum FOSC 3-a.</title>
        <authorList>
            <consortium name="The Broad Institute Genome Sequencing Platform"/>
            <person name="Ma L.-J."/>
            <person name="Gale L.R."/>
            <person name="Schwartz D.C."/>
            <person name="Zhou S."/>
            <person name="Corby-Kistler H."/>
            <person name="Young S.K."/>
            <person name="Zeng Q."/>
            <person name="Gargeya S."/>
            <person name="Fitzgerald M."/>
            <person name="Haas B."/>
            <person name="Abouelleil A."/>
            <person name="Alvarado L."/>
            <person name="Arachchi H.M."/>
            <person name="Berlin A."/>
            <person name="Brown A."/>
            <person name="Chapman S.B."/>
            <person name="Chen Z."/>
            <person name="Dunbar C."/>
            <person name="Freedman E."/>
            <person name="Gearin G."/>
            <person name="Gellesch M."/>
            <person name="Goldberg J."/>
            <person name="Griggs A."/>
            <person name="Gujja S."/>
            <person name="Heiman D."/>
            <person name="Howarth C."/>
            <person name="Larson L."/>
            <person name="Lui A."/>
            <person name="MacDonald P.J.P."/>
            <person name="Mehta T."/>
            <person name="Montmayeur A."/>
            <person name="Murphy C."/>
            <person name="Neiman D."/>
            <person name="Pearson M."/>
            <person name="Priest M."/>
            <person name="Roberts A."/>
            <person name="Saif S."/>
            <person name="Shea T."/>
            <person name="Shenoy N."/>
            <person name="Sisk P."/>
            <person name="Stolte C."/>
            <person name="Sykes S."/>
            <person name="Wortman J."/>
            <person name="Nusbaum C."/>
            <person name="Birren B."/>
        </authorList>
    </citation>
    <scope>NUCLEOTIDE SEQUENCE [LARGE SCALE GENOMIC DNA]</scope>
    <source>
        <strain evidence="2">FOSC 3-a</strain>
    </source>
</reference>
<name>W9HVE6_FUSOX</name>
<gene>
    <name evidence="1" type="ORF">FOYG_13953</name>
</gene>
<organism evidence="1 2">
    <name type="scientific">Fusarium oxysporum NRRL 32931</name>
    <dbReference type="NCBI Taxonomy" id="660029"/>
    <lineage>
        <taxon>Eukaryota</taxon>
        <taxon>Fungi</taxon>
        <taxon>Dikarya</taxon>
        <taxon>Ascomycota</taxon>
        <taxon>Pezizomycotina</taxon>
        <taxon>Sordariomycetes</taxon>
        <taxon>Hypocreomycetidae</taxon>
        <taxon>Hypocreales</taxon>
        <taxon>Nectriaceae</taxon>
        <taxon>Fusarium</taxon>
        <taxon>Fusarium oxysporum species complex</taxon>
    </lineage>
</organism>
<evidence type="ECO:0000313" key="1">
    <source>
        <dbReference type="EMBL" id="EWY84186.1"/>
    </source>
</evidence>
<accession>W9HVE6</accession>
<dbReference type="EMBL" id="JH717847">
    <property type="protein sequence ID" value="EWY84186.1"/>
    <property type="molecule type" value="Genomic_DNA"/>
</dbReference>
<evidence type="ECO:0000313" key="2">
    <source>
        <dbReference type="Proteomes" id="UP000030753"/>
    </source>
</evidence>
<dbReference type="Proteomes" id="UP000030753">
    <property type="component" value="Unassembled WGS sequence"/>
</dbReference>
<dbReference type="AlphaFoldDB" id="W9HVE6"/>
<proteinExistence type="predicted"/>
<sequence>MVSNEFQESMARNHFGASSVEGSASGGWGRYLSYAKRMIGSYMFRVDFFLRPEDLEPTEELRAALDGIKQTKNVINMIDFEGYAKGN</sequence>
<protein>
    <submittedName>
        <fullName evidence="1">Uncharacterized protein</fullName>
    </submittedName>
</protein>
<dbReference type="HOGENOM" id="CLU_2483420_0_0_1"/>